<proteinExistence type="predicted"/>
<keyword evidence="2" id="KW-1185">Reference proteome</keyword>
<accession>A0ACB9NGF3</accession>
<evidence type="ECO:0000313" key="1">
    <source>
        <dbReference type="EMBL" id="KAI4335190.1"/>
    </source>
</evidence>
<dbReference type="EMBL" id="CM039431">
    <property type="protein sequence ID" value="KAI4335190.1"/>
    <property type="molecule type" value="Genomic_DNA"/>
</dbReference>
<reference evidence="1 2" key="1">
    <citation type="journal article" date="2022" name="DNA Res.">
        <title>Chromosomal-level genome assembly of the orchid tree Bauhinia variegata (Leguminosae; Cercidoideae) supports the allotetraploid origin hypothesis of Bauhinia.</title>
        <authorList>
            <person name="Zhong Y."/>
            <person name="Chen Y."/>
            <person name="Zheng D."/>
            <person name="Pang J."/>
            <person name="Liu Y."/>
            <person name="Luo S."/>
            <person name="Meng S."/>
            <person name="Qian L."/>
            <person name="Wei D."/>
            <person name="Dai S."/>
            <person name="Zhou R."/>
        </authorList>
    </citation>
    <scope>NUCLEOTIDE SEQUENCE [LARGE SCALE GENOMIC DNA]</scope>
    <source>
        <strain evidence="1">BV-YZ2020</strain>
    </source>
</reference>
<comment type="caution">
    <text evidence="1">The sequence shown here is derived from an EMBL/GenBank/DDBJ whole genome shotgun (WGS) entry which is preliminary data.</text>
</comment>
<name>A0ACB9NGF3_BAUVA</name>
<dbReference type="Proteomes" id="UP000828941">
    <property type="component" value="Chromosome 6"/>
</dbReference>
<organism evidence="1 2">
    <name type="scientific">Bauhinia variegata</name>
    <name type="common">Purple orchid tree</name>
    <name type="synonym">Phanera variegata</name>
    <dbReference type="NCBI Taxonomy" id="167791"/>
    <lineage>
        <taxon>Eukaryota</taxon>
        <taxon>Viridiplantae</taxon>
        <taxon>Streptophyta</taxon>
        <taxon>Embryophyta</taxon>
        <taxon>Tracheophyta</taxon>
        <taxon>Spermatophyta</taxon>
        <taxon>Magnoliopsida</taxon>
        <taxon>eudicotyledons</taxon>
        <taxon>Gunneridae</taxon>
        <taxon>Pentapetalae</taxon>
        <taxon>rosids</taxon>
        <taxon>fabids</taxon>
        <taxon>Fabales</taxon>
        <taxon>Fabaceae</taxon>
        <taxon>Cercidoideae</taxon>
        <taxon>Cercideae</taxon>
        <taxon>Bauhiniinae</taxon>
        <taxon>Bauhinia</taxon>
    </lineage>
</organism>
<evidence type="ECO:0000313" key="2">
    <source>
        <dbReference type="Proteomes" id="UP000828941"/>
    </source>
</evidence>
<protein>
    <submittedName>
        <fullName evidence="1">Uncharacterized protein</fullName>
    </submittedName>
</protein>
<sequence length="422" mass="47305">MASSYVSSYEGIYKDLHQPAVIIAGCCVLIALVLSLFLILQHLRSYTNPAEQKWIVVVVFMVPVYATESILSLWRPRLSLACDILRNCYEAFALYSFGRYLIACLGGEGRVIELLENESEKGLNQSLLEGSDKNHRTQQRSYRNFFFRPCTLGKDLLTIEKFGLVQYMILKTVCAFLALVLELFGVYGNGEFKWYYGYPYIAVVLNFSQMWALYCLVQFYNVTHESLKSIKPLAKFISFKAIVFATWWQGVGIALLCAVGVLSKEGKLQTGLQDFLICIEMAIAAIAHVCVFSAKPYRFPPVNPYGKITRGKVKADLKRDEGDREKPAVVEEKTTQVEAPGTSVTESVQDIVVEGGQRVVKDVVLTINQAVGPVEKGVTKIQQTFHHKSVVSDDEEEGPDVEIKTDFAENVVVKENETDVNV</sequence>
<gene>
    <name evidence="1" type="ORF">L6164_013860</name>
</gene>